<evidence type="ECO:0000256" key="6">
    <source>
        <dbReference type="ARBA" id="ARBA00022723"/>
    </source>
</evidence>
<evidence type="ECO:0000256" key="5">
    <source>
        <dbReference type="ARBA" id="ARBA00022643"/>
    </source>
</evidence>
<keyword evidence="2" id="KW-0813">Transport</keyword>
<accession>A0ABX6V3V7</accession>
<protein>
    <submittedName>
        <fullName evidence="12">Anaerobic nitric oxide reductase flavorubredoxin</fullName>
    </submittedName>
</protein>
<dbReference type="InterPro" id="IPR008254">
    <property type="entry name" value="Flavodoxin/NO_synth"/>
</dbReference>
<dbReference type="CDD" id="cd07709">
    <property type="entry name" value="flavodiiron_proteins_MBL-fold"/>
    <property type="match status" value="1"/>
</dbReference>
<evidence type="ECO:0000259" key="10">
    <source>
        <dbReference type="PROSITE" id="PS50902"/>
    </source>
</evidence>
<dbReference type="PRINTS" id="PR00163">
    <property type="entry name" value="RUBREDOXIN"/>
</dbReference>
<keyword evidence="4" id="KW-0285">Flavoprotein</keyword>
<keyword evidence="13" id="KW-1185">Reference proteome</keyword>
<dbReference type="RefSeq" id="WP_142871886.1">
    <property type="nucleotide sequence ID" value="NZ_CP045503.2"/>
</dbReference>
<dbReference type="Pfam" id="PF00258">
    <property type="entry name" value="Flavodoxin_1"/>
    <property type="match status" value="1"/>
</dbReference>
<keyword evidence="6" id="KW-0479">Metal-binding</keyword>
<dbReference type="SUPFAM" id="SSF52218">
    <property type="entry name" value="Flavoproteins"/>
    <property type="match status" value="1"/>
</dbReference>
<dbReference type="InterPro" id="IPR001279">
    <property type="entry name" value="Metallo-B-lactamas"/>
</dbReference>
<dbReference type="SMART" id="SM00849">
    <property type="entry name" value="Lactamase_B"/>
    <property type="match status" value="1"/>
</dbReference>
<dbReference type="Gene3D" id="3.40.50.360">
    <property type="match status" value="1"/>
</dbReference>
<dbReference type="InterPro" id="IPR024935">
    <property type="entry name" value="Rubredoxin_dom"/>
</dbReference>
<keyword evidence="3" id="KW-0963">Cytoplasm</keyword>
<dbReference type="NCBIfam" id="NF003954">
    <property type="entry name" value="PRK05452.1"/>
    <property type="match status" value="1"/>
</dbReference>
<dbReference type="InterPro" id="IPR029039">
    <property type="entry name" value="Flavoprotein-like_sf"/>
</dbReference>
<dbReference type="EMBL" id="CP045503">
    <property type="protein sequence ID" value="QPG56502.1"/>
    <property type="molecule type" value="Genomic_DNA"/>
</dbReference>
<dbReference type="Gene3D" id="3.60.15.10">
    <property type="entry name" value="Ribonuclease Z/Hydroxyacylglutathione hydrolase-like"/>
    <property type="match status" value="1"/>
</dbReference>
<keyword evidence="9" id="KW-0408">Iron</keyword>
<evidence type="ECO:0000256" key="7">
    <source>
        <dbReference type="ARBA" id="ARBA00022982"/>
    </source>
</evidence>
<feature type="domain" description="Flavodoxin-like" evidence="10">
    <location>
        <begin position="254"/>
        <end position="393"/>
    </location>
</feature>
<evidence type="ECO:0000259" key="11">
    <source>
        <dbReference type="PROSITE" id="PS50903"/>
    </source>
</evidence>
<organism evidence="12 13">
    <name type="scientific">Shewanella eurypsychrophilus</name>
    <dbReference type="NCBI Taxonomy" id="2593656"/>
    <lineage>
        <taxon>Bacteria</taxon>
        <taxon>Pseudomonadati</taxon>
        <taxon>Pseudomonadota</taxon>
        <taxon>Gammaproteobacteria</taxon>
        <taxon>Alteromonadales</taxon>
        <taxon>Shewanellaceae</taxon>
        <taxon>Shewanella</taxon>
    </lineage>
</organism>
<dbReference type="Gene3D" id="2.20.28.10">
    <property type="match status" value="1"/>
</dbReference>
<evidence type="ECO:0000256" key="3">
    <source>
        <dbReference type="ARBA" id="ARBA00022490"/>
    </source>
</evidence>
<evidence type="ECO:0000256" key="9">
    <source>
        <dbReference type="ARBA" id="ARBA00023004"/>
    </source>
</evidence>
<name>A0ABX6V3V7_9GAMM</name>
<dbReference type="InterPro" id="IPR023957">
    <property type="entry name" value="Anaer_NO_rdtase_flvorubredoxin"/>
</dbReference>
<reference evidence="12" key="1">
    <citation type="submission" date="2021-07" db="EMBL/GenBank/DDBJ databases">
        <title>Shewanella sp. YLB-07 whole genome sequence.</title>
        <authorList>
            <person name="Yu L."/>
        </authorList>
    </citation>
    <scope>NUCLEOTIDE SEQUENCE</scope>
    <source>
        <strain evidence="12">YLB-08</strain>
    </source>
</reference>
<dbReference type="SUPFAM" id="SSF56281">
    <property type="entry name" value="Metallo-hydrolase/oxidoreductase"/>
    <property type="match status" value="1"/>
</dbReference>
<dbReference type="HAMAP" id="MF_01312">
    <property type="entry name" value="NorV"/>
    <property type="match status" value="1"/>
</dbReference>
<dbReference type="Pfam" id="PF19583">
    <property type="entry name" value="ODP"/>
    <property type="match status" value="1"/>
</dbReference>
<dbReference type="InterPro" id="IPR045761">
    <property type="entry name" value="ODP_dom"/>
</dbReference>
<dbReference type="PROSITE" id="PS50902">
    <property type="entry name" value="FLAVODOXIN_LIKE"/>
    <property type="match status" value="1"/>
</dbReference>
<dbReference type="PROSITE" id="PS50903">
    <property type="entry name" value="RUBREDOXIN_LIKE"/>
    <property type="match status" value="1"/>
</dbReference>
<evidence type="ECO:0000256" key="2">
    <source>
        <dbReference type="ARBA" id="ARBA00022448"/>
    </source>
</evidence>
<keyword evidence="8" id="KW-0560">Oxidoreductase</keyword>
<evidence type="ECO:0000256" key="4">
    <source>
        <dbReference type="ARBA" id="ARBA00022630"/>
    </source>
</evidence>
<comment type="similarity">
    <text evidence="1">In the N-terminal section; belongs to the zinc metallo-hydrolase group 3 family.</text>
</comment>
<dbReference type="SUPFAM" id="SSF57802">
    <property type="entry name" value="Rubredoxin-like"/>
    <property type="match status" value="1"/>
</dbReference>
<sequence length="499" mass="56008">MAIKVKNNIQWVGQRDWEVRDFHGTEYKTEKGTSYNSYLIREEKTVLIDTVDHKFCHEFVQNLELEIDLKQIDYIVINHAEEDHAGALAALLAKIPGTPIYCTENAIDSITGHHHHPEWNFNIVKTGDSLDLGNGKQLIFIETPMLHWPDSMMTYMTEDAVLFSNDAFGQHYCDERLFNDEVDQTELMDQCLRYYANILTPFSPLVTAKIQEVLSFNLPVDMIATAHGVVWREDATQIIHKYLEWADEYQEDRITIFYDSMSNNTRMMADAIAQGIYDVDPQVAVKIFNVSRHDKNEILTGLFRSKGVLVGSSTMNNVMMPKVAGMLEEITGLRFKNKKAGAFGSFGWNGGAVDRIHTRLTDAGFETVLGLKTKWKPDGKALLACREHGKEVARQWALHPLQALDTKQNTPAVNDPVIPAKQPAETASQAEVASVSTTDFAGQSLVCTVCQWVYDPALGEPNQDVAPGTEWQDVPDYFLCPDCSLGKAVFEPLAKEAAA</sequence>
<evidence type="ECO:0000256" key="1">
    <source>
        <dbReference type="ARBA" id="ARBA00007121"/>
    </source>
</evidence>
<dbReference type="Pfam" id="PF00301">
    <property type="entry name" value="Rubredoxin"/>
    <property type="match status" value="1"/>
</dbReference>
<dbReference type="PANTHER" id="PTHR43717:SF1">
    <property type="entry name" value="ANAEROBIC NITRIC OXIDE REDUCTASE FLAVORUBREDOXIN"/>
    <property type="match status" value="1"/>
</dbReference>
<keyword evidence="5" id="KW-0288">FMN</keyword>
<dbReference type="CDD" id="cd00730">
    <property type="entry name" value="rubredoxin"/>
    <property type="match status" value="1"/>
</dbReference>
<feature type="domain" description="Rubredoxin-like" evidence="11">
    <location>
        <begin position="442"/>
        <end position="493"/>
    </location>
</feature>
<gene>
    <name evidence="12" type="primary">norV</name>
    <name evidence="12" type="ORF">FM038_002985</name>
</gene>
<evidence type="ECO:0000313" key="12">
    <source>
        <dbReference type="EMBL" id="QPG56502.1"/>
    </source>
</evidence>
<dbReference type="InterPro" id="IPR024934">
    <property type="entry name" value="Rubredoxin-like_dom"/>
</dbReference>
<dbReference type="PANTHER" id="PTHR43717">
    <property type="entry name" value="ANAEROBIC NITRIC OXIDE REDUCTASE FLAVORUBREDOXIN"/>
    <property type="match status" value="1"/>
</dbReference>
<dbReference type="InterPro" id="IPR036866">
    <property type="entry name" value="RibonucZ/Hydroxyglut_hydro"/>
</dbReference>
<evidence type="ECO:0000313" key="13">
    <source>
        <dbReference type="Proteomes" id="UP000316416"/>
    </source>
</evidence>
<evidence type="ECO:0000256" key="8">
    <source>
        <dbReference type="ARBA" id="ARBA00023002"/>
    </source>
</evidence>
<keyword evidence="7" id="KW-0249">Electron transport</keyword>
<proteinExistence type="inferred from homology"/>
<dbReference type="Proteomes" id="UP000316416">
    <property type="component" value="Chromosome"/>
</dbReference>